<evidence type="ECO:0000256" key="5">
    <source>
        <dbReference type="RuleBase" id="RU003513"/>
    </source>
</evidence>
<evidence type="ECO:0000256" key="3">
    <source>
        <dbReference type="ARBA" id="ARBA00038209"/>
    </source>
</evidence>
<dbReference type="CDD" id="cd03786">
    <property type="entry name" value="GTB_UDP-GlcNAc_2-Epimerase"/>
    <property type="match status" value="1"/>
</dbReference>
<keyword evidence="8" id="KW-1185">Reference proteome</keyword>
<protein>
    <recommendedName>
        <fullName evidence="4">UDP-N-acetylglucosamine 2-epimerase (non-hydrolyzing)</fullName>
        <ecNumber evidence="4">5.1.3.14</ecNumber>
    </recommendedName>
</protein>
<dbReference type="EC" id="5.1.3.14" evidence="4"/>
<organism evidence="7 8">
    <name type="scientific">Sphingomonas alba</name>
    <dbReference type="NCBI Taxonomy" id="2908208"/>
    <lineage>
        <taxon>Bacteria</taxon>
        <taxon>Pseudomonadati</taxon>
        <taxon>Pseudomonadota</taxon>
        <taxon>Alphaproteobacteria</taxon>
        <taxon>Sphingomonadales</taxon>
        <taxon>Sphingomonadaceae</taxon>
        <taxon>Sphingomonas</taxon>
    </lineage>
</organism>
<dbReference type="InterPro" id="IPR029767">
    <property type="entry name" value="WecB-like"/>
</dbReference>
<evidence type="ECO:0000313" key="7">
    <source>
        <dbReference type="EMBL" id="MCL6684450.1"/>
    </source>
</evidence>
<dbReference type="InterPro" id="IPR003331">
    <property type="entry name" value="UDP_GlcNAc_Epimerase_2_dom"/>
</dbReference>
<dbReference type="Proteomes" id="UP001165363">
    <property type="component" value="Unassembled WGS sequence"/>
</dbReference>
<dbReference type="NCBIfam" id="TIGR00236">
    <property type="entry name" value="wecB"/>
    <property type="match status" value="1"/>
</dbReference>
<comment type="similarity">
    <text evidence="3 5">Belongs to the UDP-N-acetylglucosamine 2-epimerase family.</text>
</comment>
<sequence length="354" mass="37991">MKLAPVVSALDRRGMRLRLILTGQHPLSAADYGLSAHEHIRLGCSGGSDPRDLVERVSRSVSPLLAERPGLIIVHGDTASAFGGALTAFATRIPVAHVEAGLRSFDPQMPWPEEEFRTAIDARADLLFAPTEISAANLEAENVPGRIFVTGNTGIDALLAVLDRLPRTSPDSGRSLVLLVTCHRRESWGDGLRSIAAALSDLAGRHPLEIRLVLHPNPAVASVMRELLPDKSGVRLLEPVTHEQMIKTMLAADIILSDSGGMQEEAPALGVPLLVLREKTERPEGVASGNMLLVGTDRNRIVASVEFLLDPGVRAAMSRRAFPYGDGQSAERIAGHIAEYLALEANPATQLRQA</sequence>
<evidence type="ECO:0000256" key="4">
    <source>
        <dbReference type="ARBA" id="ARBA00038858"/>
    </source>
</evidence>
<dbReference type="PANTHER" id="PTHR43174:SF2">
    <property type="entry name" value="UDP-N-ACETYLGLUCOSAMINE 2-EPIMERASE"/>
    <property type="match status" value="1"/>
</dbReference>
<keyword evidence="1 5" id="KW-0413">Isomerase</keyword>
<comment type="catalytic activity">
    <reaction evidence="2">
        <text>UDP-N-acetyl-alpha-D-glucosamine = UDP-N-acetyl-alpha-D-mannosamine</text>
        <dbReference type="Rhea" id="RHEA:17213"/>
        <dbReference type="ChEBI" id="CHEBI:57705"/>
        <dbReference type="ChEBI" id="CHEBI:68623"/>
        <dbReference type="EC" id="5.1.3.14"/>
    </reaction>
</comment>
<dbReference type="Gene3D" id="3.40.50.2000">
    <property type="entry name" value="Glycogen Phosphorylase B"/>
    <property type="match status" value="2"/>
</dbReference>
<feature type="domain" description="UDP-N-acetylglucosamine 2-epimerase" evidence="6">
    <location>
        <begin position="10"/>
        <end position="337"/>
    </location>
</feature>
<dbReference type="EMBL" id="JAMGBD010000002">
    <property type="protein sequence ID" value="MCL6684450.1"/>
    <property type="molecule type" value="Genomic_DNA"/>
</dbReference>
<evidence type="ECO:0000313" key="8">
    <source>
        <dbReference type="Proteomes" id="UP001165363"/>
    </source>
</evidence>
<evidence type="ECO:0000256" key="1">
    <source>
        <dbReference type="ARBA" id="ARBA00023235"/>
    </source>
</evidence>
<accession>A0ABT0RPN8</accession>
<gene>
    <name evidence="7" type="primary">wecB</name>
    <name evidence="7" type="ORF">LZ536_11150</name>
</gene>
<comment type="caution">
    <text evidence="7">The sequence shown here is derived from an EMBL/GenBank/DDBJ whole genome shotgun (WGS) entry which is preliminary data.</text>
</comment>
<dbReference type="Pfam" id="PF02350">
    <property type="entry name" value="Epimerase_2"/>
    <property type="match status" value="1"/>
</dbReference>
<dbReference type="GO" id="GO:0008761">
    <property type="term" value="F:UDP-N-acetylglucosamine 2-epimerase activity"/>
    <property type="evidence" value="ECO:0007669"/>
    <property type="project" value="UniProtKB-EC"/>
</dbReference>
<dbReference type="SUPFAM" id="SSF53756">
    <property type="entry name" value="UDP-Glycosyltransferase/glycogen phosphorylase"/>
    <property type="match status" value="1"/>
</dbReference>
<dbReference type="PANTHER" id="PTHR43174">
    <property type="entry name" value="UDP-N-ACETYLGLUCOSAMINE 2-EPIMERASE"/>
    <property type="match status" value="1"/>
</dbReference>
<reference evidence="7" key="1">
    <citation type="submission" date="2022-05" db="EMBL/GenBank/DDBJ databases">
        <authorList>
            <person name="Jo J.-H."/>
            <person name="Im W.-T."/>
        </authorList>
    </citation>
    <scope>NUCLEOTIDE SEQUENCE</scope>
    <source>
        <strain evidence="7">SE158</strain>
    </source>
</reference>
<name>A0ABT0RPN8_9SPHN</name>
<evidence type="ECO:0000259" key="6">
    <source>
        <dbReference type="Pfam" id="PF02350"/>
    </source>
</evidence>
<proteinExistence type="inferred from homology"/>
<evidence type="ECO:0000256" key="2">
    <source>
        <dbReference type="ARBA" id="ARBA00036080"/>
    </source>
</evidence>